<organism evidence="2 3">
    <name type="scientific">Brachionus calyciflorus</name>
    <dbReference type="NCBI Taxonomy" id="104777"/>
    <lineage>
        <taxon>Eukaryota</taxon>
        <taxon>Metazoa</taxon>
        <taxon>Spiralia</taxon>
        <taxon>Gnathifera</taxon>
        <taxon>Rotifera</taxon>
        <taxon>Eurotatoria</taxon>
        <taxon>Monogononta</taxon>
        <taxon>Pseudotrocha</taxon>
        <taxon>Ploima</taxon>
        <taxon>Brachionidae</taxon>
        <taxon>Brachionus</taxon>
    </lineage>
</organism>
<protein>
    <recommendedName>
        <fullName evidence="1">Cyclic nucleotide-binding domain-containing protein</fullName>
    </recommendedName>
</protein>
<dbReference type="AlphaFoldDB" id="A0A813RGP9"/>
<dbReference type="InterPro" id="IPR018490">
    <property type="entry name" value="cNMP-bd_dom_sf"/>
</dbReference>
<feature type="domain" description="Cyclic nucleotide-binding" evidence="1">
    <location>
        <begin position="263"/>
        <end position="324"/>
    </location>
</feature>
<dbReference type="Gene3D" id="2.60.120.10">
    <property type="entry name" value="Jelly Rolls"/>
    <property type="match status" value="2"/>
</dbReference>
<dbReference type="OrthoDB" id="166212at2759"/>
<dbReference type="EMBL" id="CAJNOC010000597">
    <property type="protein sequence ID" value="CAF0781175.1"/>
    <property type="molecule type" value="Genomic_DNA"/>
</dbReference>
<dbReference type="Proteomes" id="UP000663879">
    <property type="component" value="Unassembled WGS sequence"/>
</dbReference>
<dbReference type="InterPro" id="IPR014710">
    <property type="entry name" value="RmlC-like_jellyroll"/>
</dbReference>
<dbReference type="PANTHER" id="PTHR23011">
    <property type="entry name" value="CYCLIC NUCLEOTIDE-BINDING DOMAIN CONTAINING PROTEIN"/>
    <property type="match status" value="1"/>
</dbReference>
<keyword evidence="3" id="KW-1185">Reference proteome</keyword>
<accession>A0A813RGP9</accession>
<comment type="caution">
    <text evidence="2">The sequence shown here is derived from an EMBL/GenBank/DDBJ whole genome shotgun (WGS) entry which is preliminary data.</text>
</comment>
<name>A0A813RGP9_9BILA</name>
<dbReference type="PANTHER" id="PTHR23011:SF12">
    <property type="entry name" value="CYCLIC NUCLEOTIDE-BINDING DOMAIN-CONTAINING PROTEIN"/>
    <property type="match status" value="1"/>
</dbReference>
<dbReference type="InterPro" id="IPR000595">
    <property type="entry name" value="cNMP-bd_dom"/>
</dbReference>
<sequence>MTHIETDIYALNIENFSDSLKNFIHKVEKIPSFEYREKIKKENTKAKRHFKYFSNVVLLIIKSLLTRRKYFQESWFKSIDYDPNMYLLKNDEMRYSSILEAHESKSLLTKESLTALHTPIELRNDIVMKKIVTTLNRLNVFTKIIPKDSVIELAKRVKYQRFENGRIIAYEGQIAKNLYFILSGKINCVKKFELSDGDLYKIVYTISKGENTDPEEVEKKLKRNFLMYSKGVTEVLVLNAFDLEILRYNKHHLPLDFLVSLNMFNSYPISSLTNSSENMYYQYFGPNEIISQDAENSPWIYVIISGYVKVVKRMKLVDQNRIISAKTIKIIDENKKSIDNDSSSSELEDDTKSNTKLNKFPILENYKPSTKDVKYERELTLPPIVFSTERITNRQSSVYLSASVRRETPQQGSFLNELVENQFVQSEYEIPRNKTNDKSSNFDSPRPNTRVQSCRISRLKRDIPNNSRLEKNYRIAYVVVDRIQKGDIFGLYPLVGEEKAKIENLSKKYPKQNKTRSADGRKHVILISEGAELVMISKVSFYQYADVQTLCKIEQLEKSENKYISENEAREKFYEMDKWKNYKKKLFKSLLSGLTNWKSPRNSAIEF</sequence>
<proteinExistence type="predicted"/>
<gene>
    <name evidence="2" type="ORF">OXX778_LOCUS5470</name>
</gene>
<dbReference type="PROSITE" id="PS50042">
    <property type="entry name" value="CNMP_BINDING_3"/>
    <property type="match status" value="2"/>
</dbReference>
<evidence type="ECO:0000313" key="3">
    <source>
        <dbReference type="Proteomes" id="UP000663879"/>
    </source>
</evidence>
<dbReference type="SUPFAM" id="SSF51206">
    <property type="entry name" value="cAMP-binding domain-like"/>
    <property type="match status" value="2"/>
</dbReference>
<evidence type="ECO:0000259" key="1">
    <source>
        <dbReference type="PROSITE" id="PS50042"/>
    </source>
</evidence>
<evidence type="ECO:0000313" key="2">
    <source>
        <dbReference type="EMBL" id="CAF0781175.1"/>
    </source>
</evidence>
<reference evidence="2" key="1">
    <citation type="submission" date="2021-02" db="EMBL/GenBank/DDBJ databases">
        <authorList>
            <person name="Nowell W R."/>
        </authorList>
    </citation>
    <scope>NUCLEOTIDE SEQUENCE</scope>
    <source>
        <strain evidence="2">Ploen Becks lab</strain>
    </source>
</reference>
<feature type="domain" description="Cyclic nucleotide-binding" evidence="1">
    <location>
        <begin position="141"/>
        <end position="210"/>
    </location>
</feature>